<dbReference type="InterPro" id="IPR000994">
    <property type="entry name" value="Pept_M24"/>
</dbReference>
<keyword evidence="10" id="KW-1185">Reference proteome</keyword>
<evidence type="ECO:0000313" key="10">
    <source>
        <dbReference type="Proteomes" id="UP000192980"/>
    </source>
</evidence>
<dbReference type="InterPro" id="IPR002467">
    <property type="entry name" value="Pept_M24A_MAP1"/>
</dbReference>
<dbReference type="Proteomes" id="UP000192980">
    <property type="component" value="Unassembled WGS sequence"/>
</dbReference>
<comment type="catalytic activity">
    <reaction evidence="6 7">
        <text>Release of N-terminal amino acids, preferentially methionine, from peptides and arylamides.</text>
        <dbReference type="EC" id="3.4.11.18"/>
    </reaction>
</comment>
<dbReference type="OrthoDB" id="9802055at2"/>
<evidence type="ECO:0000313" key="9">
    <source>
        <dbReference type="EMBL" id="SMG20295.1"/>
    </source>
</evidence>
<dbReference type="EC" id="3.4.11.18" evidence="6 7"/>
<keyword evidence="3 6" id="KW-0645">Protease</keyword>
<feature type="domain" description="Peptidase M24" evidence="8">
    <location>
        <begin position="12"/>
        <end position="241"/>
    </location>
</feature>
<dbReference type="NCBIfam" id="TIGR00500">
    <property type="entry name" value="met_pdase_I"/>
    <property type="match status" value="1"/>
</dbReference>
<feature type="binding site" evidence="6">
    <location>
        <position position="105"/>
    </location>
    <ligand>
        <name>a divalent metal cation</name>
        <dbReference type="ChEBI" id="CHEBI:60240"/>
        <label>1</label>
    </ligand>
</feature>
<evidence type="ECO:0000259" key="8">
    <source>
        <dbReference type="Pfam" id="PF00557"/>
    </source>
</evidence>
<organism evidence="9 10">
    <name type="scientific">Sphingobacterium psychroaquaticum</name>
    <dbReference type="NCBI Taxonomy" id="561061"/>
    <lineage>
        <taxon>Bacteria</taxon>
        <taxon>Pseudomonadati</taxon>
        <taxon>Bacteroidota</taxon>
        <taxon>Sphingobacteriia</taxon>
        <taxon>Sphingobacteriales</taxon>
        <taxon>Sphingobacteriaceae</taxon>
        <taxon>Sphingobacterium</taxon>
    </lineage>
</organism>
<comment type="cofactor">
    <cofactor evidence="6">
        <name>Co(2+)</name>
        <dbReference type="ChEBI" id="CHEBI:48828"/>
    </cofactor>
    <cofactor evidence="6">
        <name>Zn(2+)</name>
        <dbReference type="ChEBI" id="CHEBI:29105"/>
    </cofactor>
    <cofactor evidence="6">
        <name>Mn(2+)</name>
        <dbReference type="ChEBI" id="CHEBI:29035"/>
    </cofactor>
    <cofactor evidence="6">
        <name>Fe(2+)</name>
        <dbReference type="ChEBI" id="CHEBI:29033"/>
    </cofactor>
    <text evidence="6">Binds 2 divalent metal cations per subunit. Has a high-affinity and a low affinity metal-binding site. The true nature of the physiological cofactor is under debate. The enzyme is active with cobalt, zinc, manganese or divalent iron ions. Most likely, methionine aminopeptidases function as mononuclear Fe(2+)-metalloproteases under physiological conditions, and the catalytically relevant metal-binding site has been assigned to the histidine-containing high-affinity site.</text>
</comment>
<evidence type="ECO:0000256" key="2">
    <source>
        <dbReference type="ARBA" id="ARBA00022438"/>
    </source>
</evidence>
<dbReference type="Pfam" id="PF00557">
    <property type="entry name" value="Peptidase_M24"/>
    <property type="match status" value="1"/>
</dbReference>
<reference evidence="9 10" key="1">
    <citation type="submission" date="2017-04" db="EMBL/GenBank/DDBJ databases">
        <authorList>
            <person name="Afonso C.L."/>
            <person name="Miller P.J."/>
            <person name="Scott M.A."/>
            <person name="Spackman E."/>
            <person name="Goraichik I."/>
            <person name="Dimitrov K.M."/>
            <person name="Suarez D.L."/>
            <person name="Swayne D.E."/>
        </authorList>
    </citation>
    <scope>NUCLEOTIDE SEQUENCE [LARGE SCALE GENOMIC DNA]</scope>
    <source>
        <strain evidence="9 10">DSM 22418</strain>
    </source>
</reference>
<dbReference type="PRINTS" id="PR00599">
    <property type="entry name" value="MAPEPTIDASE"/>
</dbReference>
<evidence type="ECO:0000256" key="7">
    <source>
        <dbReference type="RuleBase" id="RU003653"/>
    </source>
</evidence>
<keyword evidence="5 6" id="KW-0378">Hydrolase</keyword>
<dbReference type="AlphaFoldDB" id="A0A1X7IZK4"/>
<evidence type="ECO:0000256" key="3">
    <source>
        <dbReference type="ARBA" id="ARBA00022670"/>
    </source>
</evidence>
<comment type="subunit">
    <text evidence="6">Monomer.</text>
</comment>
<feature type="binding site" evidence="6">
    <location>
        <position position="234"/>
    </location>
    <ligand>
        <name>a divalent metal cation</name>
        <dbReference type="ChEBI" id="CHEBI:60240"/>
        <label>2</label>
        <note>catalytic</note>
    </ligand>
</feature>
<feature type="binding site" evidence="6">
    <location>
        <position position="168"/>
    </location>
    <ligand>
        <name>a divalent metal cation</name>
        <dbReference type="ChEBI" id="CHEBI:60240"/>
        <label>2</label>
        <note>catalytic</note>
    </ligand>
</feature>
<comment type="similarity">
    <text evidence="6">Belongs to the peptidase M24A family. Methionine aminopeptidase type 1 subfamily.</text>
</comment>
<dbReference type="EMBL" id="FXAU01000002">
    <property type="protein sequence ID" value="SMG20295.1"/>
    <property type="molecule type" value="Genomic_DNA"/>
</dbReference>
<dbReference type="GO" id="GO:0070006">
    <property type="term" value="F:metalloaminopeptidase activity"/>
    <property type="evidence" value="ECO:0007669"/>
    <property type="project" value="UniProtKB-UniRule"/>
</dbReference>
<dbReference type="PANTHER" id="PTHR43330">
    <property type="entry name" value="METHIONINE AMINOPEPTIDASE"/>
    <property type="match status" value="1"/>
</dbReference>
<dbReference type="SUPFAM" id="SSF55920">
    <property type="entry name" value="Creatinase/aminopeptidase"/>
    <property type="match status" value="1"/>
</dbReference>
<feature type="binding site" evidence="6">
    <location>
        <position position="76"/>
    </location>
    <ligand>
        <name>substrate</name>
    </ligand>
</feature>
<dbReference type="RefSeq" id="WP_085472093.1">
    <property type="nucleotide sequence ID" value="NZ_FXAU01000002.1"/>
</dbReference>
<protein>
    <recommendedName>
        <fullName evidence="6 7">Methionine aminopeptidase</fullName>
        <shortName evidence="6">MAP</shortName>
        <shortName evidence="6">MetAP</shortName>
        <ecNumber evidence="6 7">3.4.11.18</ecNumber>
    </recommendedName>
    <alternativeName>
        <fullName evidence="6">Peptidase M</fullName>
    </alternativeName>
</protein>
<keyword evidence="4 6" id="KW-0479">Metal-binding</keyword>
<feature type="binding site" evidence="6">
    <location>
        <position position="105"/>
    </location>
    <ligand>
        <name>a divalent metal cation</name>
        <dbReference type="ChEBI" id="CHEBI:60240"/>
        <label>2</label>
        <note>catalytic</note>
    </ligand>
</feature>
<feature type="binding site" evidence="6">
    <location>
        <position position="175"/>
    </location>
    <ligand>
        <name>substrate</name>
    </ligand>
</feature>
<dbReference type="InterPro" id="IPR001714">
    <property type="entry name" value="Pept_M24_MAP"/>
</dbReference>
<evidence type="ECO:0000256" key="1">
    <source>
        <dbReference type="ARBA" id="ARBA00002521"/>
    </source>
</evidence>
<keyword evidence="2 6" id="KW-0031">Aminopeptidase</keyword>
<dbReference type="Gene3D" id="3.90.230.10">
    <property type="entry name" value="Creatinase/methionine aminopeptidase superfamily"/>
    <property type="match status" value="1"/>
</dbReference>
<dbReference type="STRING" id="561061.SAMN05660862_1226"/>
<comment type="function">
    <text evidence="1 6">Removes the N-terminal methionine from nascent proteins. The N-terminal methionine is often cleaved when the second residue in the primary sequence is small and uncharged (Met-Ala-, Cys, Gly, Pro, Ser, Thr, or Val). Requires deformylation of the N(alpha)-formylated initiator methionine before it can be hydrolyzed.</text>
</comment>
<dbReference type="InterPro" id="IPR036005">
    <property type="entry name" value="Creatinase/aminopeptidase-like"/>
</dbReference>
<dbReference type="PANTHER" id="PTHR43330:SF13">
    <property type="entry name" value="METHIONINE AMINOPEPTIDASE 2"/>
    <property type="match status" value="1"/>
</dbReference>
<evidence type="ECO:0000256" key="5">
    <source>
        <dbReference type="ARBA" id="ARBA00022801"/>
    </source>
</evidence>
<evidence type="ECO:0000256" key="6">
    <source>
        <dbReference type="HAMAP-Rule" id="MF_01974"/>
    </source>
</evidence>
<accession>A0A1X7IZK4</accession>
<dbReference type="GO" id="GO:0046872">
    <property type="term" value="F:metal ion binding"/>
    <property type="evidence" value="ECO:0007669"/>
    <property type="project" value="UniProtKB-UniRule"/>
</dbReference>
<dbReference type="HAMAP" id="MF_01974">
    <property type="entry name" value="MetAP_1"/>
    <property type="match status" value="1"/>
</dbReference>
<proteinExistence type="inferred from homology"/>
<dbReference type="GO" id="GO:0006508">
    <property type="term" value="P:proteolysis"/>
    <property type="evidence" value="ECO:0007669"/>
    <property type="project" value="UniProtKB-KW"/>
</dbReference>
<sequence length="253" mass="27499">MIIKTEAELLGMRQVSEAVAHTLRQMRDYTEVGRSTKEIDDYGKQLLLAYGAKSAPFETYGFPGFTCISVNGEFAHGIPSDQVKLKNGDIINIDVSAELNGFWADNGCSFIVGDDTQGLQHLVDTSRSILLDAIGQIRGGMLICDLGGRIEKGAKQAGYTVIRDLGGHGVGRSLHEEPDAIMNYYDRDDRKRRFRKDSVVAIETFISTVSTLTKTSADGWGFSGNKGGFVAQHEHTLLVTAGEPIILTVANGI</sequence>
<feature type="binding site" evidence="6">
    <location>
        <position position="203"/>
    </location>
    <ligand>
        <name>a divalent metal cation</name>
        <dbReference type="ChEBI" id="CHEBI:60240"/>
        <label>2</label>
        <note>catalytic</note>
    </ligand>
</feature>
<evidence type="ECO:0000256" key="4">
    <source>
        <dbReference type="ARBA" id="ARBA00022723"/>
    </source>
</evidence>
<dbReference type="GO" id="GO:0004239">
    <property type="term" value="F:initiator methionyl aminopeptidase activity"/>
    <property type="evidence" value="ECO:0007669"/>
    <property type="project" value="UniProtKB-UniRule"/>
</dbReference>
<name>A0A1X7IZK4_9SPHI</name>
<feature type="binding site" evidence="6">
    <location>
        <position position="234"/>
    </location>
    <ligand>
        <name>a divalent metal cation</name>
        <dbReference type="ChEBI" id="CHEBI:60240"/>
        <label>1</label>
    </ligand>
</feature>
<gene>
    <name evidence="6" type="primary">map</name>
    <name evidence="9" type="ORF">SAMN05660862_1226</name>
</gene>
<feature type="binding site" evidence="6">
    <location>
        <position position="94"/>
    </location>
    <ligand>
        <name>a divalent metal cation</name>
        <dbReference type="ChEBI" id="CHEBI:60240"/>
        <label>1</label>
    </ligand>
</feature>